<dbReference type="RefSeq" id="XP_004354581.1">
    <property type="nucleotide sequence ID" value="XM_004354529.1"/>
</dbReference>
<dbReference type="EMBL" id="GL883024">
    <property type="protein sequence ID" value="EGG16197.1"/>
    <property type="molecule type" value="Genomic_DNA"/>
</dbReference>
<evidence type="ECO:0000313" key="2">
    <source>
        <dbReference type="EMBL" id="EGG16197.1"/>
    </source>
</evidence>
<gene>
    <name evidence="2" type="ORF">DFA_09225</name>
</gene>
<reference evidence="3" key="1">
    <citation type="journal article" date="2011" name="Genome Res.">
        <title>Phylogeny-wide analysis of social amoeba genomes highlights ancient origins for complex intercellular communication.</title>
        <authorList>
            <person name="Heidel A.J."/>
            <person name="Lawal H.M."/>
            <person name="Felder M."/>
            <person name="Schilde C."/>
            <person name="Helps N.R."/>
            <person name="Tunggal B."/>
            <person name="Rivero F."/>
            <person name="John U."/>
            <person name="Schleicher M."/>
            <person name="Eichinger L."/>
            <person name="Platzer M."/>
            <person name="Noegel A.A."/>
            <person name="Schaap P."/>
            <person name="Gloeckner G."/>
        </authorList>
    </citation>
    <scope>NUCLEOTIDE SEQUENCE [LARGE SCALE GENOMIC DNA]</scope>
    <source>
        <strain evidence="3">SH3</strain>
    </source>
</reference>
<feature type="compositionally biased region" description="Basic and acidic residues" evidence="1">
    <location>
        <begin position="11"/>
        <end position="22"/>
    </location>
</feature>
<name>F4Q715_CACFS</name>
<evidence type="ECO:0000313" key="3">
    <source>
        <dbReference type="Proteomes" id="UP000007797"/>
    </source>
</evidence>
<protein>
    <submittedName>
        <fullName evidence="2">Uncharacterized protein</fullName>
    </submittedName>
</protein>
<dbReference type="AlphaFoldDB" id="F4Q715"/>
<feature type="region of interest" description="Disordered" evidence="1">
    <location>
        <begin position="1"/>
        <end position="22"/>
    </location>
</feature>
<dbReference type="KEGG" id="dfa:DFA_09225"/>
<sequence length="91" mass="10516">MSIKHQMSKVEQLKKQLEEAQREESMKKAAEISQLGYYGSSNDNFSCRVLKQMISKCNSKQAINGIKKYILTYFLTSTTITIPRVFDNLFN</sequence>
<dbReference type="GeneID" id="14868244"/>
<keyword evidence="3" id="KW-1185">Reference proteome</keyword>
<dbReference type="Proteomes" id="UP000007797">
    <property type="component" value="Unassembled WGS sequence"/>
</dbReference>
<organism evidence="2 3">
    <name type="scientific">Cavenderia fasciculata</name>
    <name type="common">Slime mold</name>
    <name type="synonym">Dictyostelium fasciculatum</name>
    <dbReference type="NCBI Taxonomy" id="261658"/>
    <lineage>
        <taxon>Eukaryota</taxon>
        <taxon>Amoebozoa</taxon>
        <taxon>Evosea</taxon>
        <taxon>Eumycetozoa</taxon>
        <taxon>Dictyostelia</taxon>
        <taxon>Acytosteliales</taxon>
        <taxon>Cavenderiaceae</taxon>
        <taxon>Cavenderia</taxon>
    </lineage>
</organism>
<evidence type="ECO:0000256" key="1">
    <source>
        <dbReference type="SAM" id="MobiDB-lite"/>
    </source>
</evidence>
<accession>F4Q715</accession>
<proteinExistence type="predicted"/>